<reference evidence="2" key="1">
    <citation type="submission" date="2022-08" db="EMBL/GenBank/DDBJ databases">
        <authorList>
            <consortium name="DOE Joint Genome Institute"/>
            <person name="Min B."/>
            <person name="Riley R."/>
            <person name="Sierra-Patev S."/>
            <person name="Naranjo-Ortiz M."/>
            <person name="Looney B."/>
            <person name="Konkel Z."/>
            <person name="Slot J.C."/>
            <person name="Sakamoto Y."/>
            <person name="Steenwyk J.L."/>
            <person name="Rokas A."/>
            <person name="Carro J."/>
            <person name="Camarero S."/>
            <person name="Ferreira P."/>
            <person name="Molpeceres G."/>
            <person name="Ruiz-Duenas F.J."/>
            <person name="Serrano A."/>
            <person name="Henrissat B."/>
            <person name="Drula E."/>
            <person name="Hughes K.W."/>
            <person name="Mata J.L."/>
            <person name="Ishikawa N.K."/>
            <person name="Vargas-Isla R."/>
            <person name="Ushijima S."/>
            <person name="Smith C.A."/>
            <person name="Ahrendt S."/>
            <person name="Andreopoulos W."/>
            <person name="He G."/>
            <person name="Labutti K."/>
            <person name="Lipzen A."/>
            <person name="Ng V."/>
            <person name="Sandor L."/>
            <person name="Barry K."/>
            <person name="Martinez A.T."/>
            <person name="Xiao Y."/>
            <person name="Gibbons J.G."/>
            <person name="Terashima K."/>
            <person name="Hibbett D.S."/>
            <person name="Grigoriev I.V."/>
        </authorList>
    </citation>
    <scope>NUCLEOTIDE SEQUENCE</scope>
    <source>
        <strain evidence="2">TFB9207</strain>
    </source>
</reference>
<gene>
    <name evidence="2" type="ORF">F5878DRAFT_600873</name>
</gene>
<feature type="region of interest" description="Disordered" evidence="1">
    <location>
        <begin position="1"/>
        <end position="24"/>
    </location>
</feature>
<evidence type="ECO:0000313" key="3">
    <source>
        <dbReference type="Proteomes" id="UP001163846"/>
    </source>
</evidence>
<evidence type="ECO:0000256" key="1">
    <source>
        <dbReference type="SAM" id="MobiDB-lite"/>
    </source>
</evidence>
<feature type="compositionally biased region" description="Low complexity" evidence="1">
    <location>
        <begin position="327"/>
        <end position="339"/>
    </location>
</feature>
<sequence>MEANTPRPVLAPSYSFSGASSASSTFPRVLKRALTSAADLDFFKPAESSFNPRPYTPSANPLSGTHSKNRYNHLSRHTTRPEVHVIPPASMDPSPTDPNAVFIHPPFNNFPNVQDFPEGLMYKVMADNPEWFLDAADFIRVEENSSETSPSTDPQRPSLVPYPSYLEPPRGWCPAKKKDLKDLGSEGWPEGEEPRLRCTFCRRTYAGVNAKSMWRRHVFEKHKIAMSNRRDGGDRPRGRGSTKENKPTNKPSSEDEMRDKLVNIHVASQHPISDPLQIQQRIRFRPTIMGEPVKTVPATSSSTLVSEDSAEEGKPSPFTPPLTPLRSSSNPVNNSNDVSLTPTPPVPANLNSPYDPRATPAFRHSPAPTPYDQPWRYPSPSHPFSKARDLSLTVLLRNSGSLTVDSPNPVPGLMRDDVSSPSSSLISKKSFFVDLNTPGSITNTRLAALKSSAPGRPVFSEESPLGRTLVGRTHTHKRNSSDLSLDEWPSMLPDVRNPFLTSLSEWNSENSSPVAHGTINSGESPVVRREITLDRSGLGIGLLEPFTLPGSRDQTHDHDSSSDIEDEFEIMGDLTNSRSTSESGHAETITPPPKKRRTSAS</sequence>
<organism evidence="2 3">
    <name type="scientific">Lentinula raphanica</name>
    <dbReference type="NCBI Taxonomy" id="153919"/>
    <lineage>
        <taxon>Eukaryota</taxon>
        <taxon>Fungi</taxon>
        <taxon>Dikarya</taxon>
        <taxon>Basidiomycota</taxon>
        <taxon>Agaricomycotina</taxon>
        <taxon>Agaricomycetes</taxon>
        <taxon>Agaricomycetidae</taxon>
        <taxon>Agaricales</taxon>
        <taxon>Marasmiineae</taxon>
        <taxon>Omphalotaceae</taxon>
        <taxon>Lentinula</taxon>
    </lineage>
</organism>
<feature type="region of interest" description="Disordered" evidence="1">
    <location>
        <begin position="545"/>
        <end position="601"/>
    </location>
</feature>
<feature type="compositionally biased region" description="Basic and acidic residues" evidence="1">
    <location>
        <begin position="228"/>
        <end position="256"/>
    </location>
</feature>
<dbReference type="Proteomes" id="UP001163846">
    <property type="component" value="Unassembled WGS sequence"/>
</dbReference>
<feature type="region of interest" description="Disordered" evidence="1">
    <location>
        <begin position="143"/>
        <end position="192"/>
    </location>
</feature>
<proteinExistence type="predicted"/>
<accession>A0AA38UKN5</accession>
<feature type="region of interest" description="Disordered" evidence="1">
    <location>
        <begin position="225"/>
        <end position="256"/>
    </location>
</feature>
<evidence type="ECO:0000313" key="2">
    <source>
        <dbReference type="EMBL" id="KAJ3844905.1"/>
    </source>
</evidence>
<keyword evidence="3" id="KW-1185">Reference proteome</keyword>
<dbReference type="EMBL" id="MU805945">
    <property type="protein sequence ID" value="KAJ3844905.1"/>
    <property type="molecule type" value="Genomic_DNA"/>
</dbReference>
<feature type="region of interest" description="Disordered" evidence="1">
    <location>
        <begin position="289"/>
        <end position="380"/>
    </location>
</feature>
<name>A0AA38UKN5_9AGAR</name>
<protein>
    <submittedName>
        <fullName evidence="2">Uncharacterized protein</fullName>
    </submittedName>
</protein>
<feature type="compositionally biased region" description="Polar residues" evidence="1">
    <location>
        <begin position="574"/>
        <end position="583"/>
    </location>
</feature>
<feature type="compositionally biased region" description="Polar residues" evidence="1">
    <location>
        <begin position="146"/>
        <end position="155"/>
    </location>
</feature>
<comment type="caution">
    <text evidence="2">The sequence shown here is derived from an EMBL/GenBank/DDBJ whole genome shotgun (WGS) entry which is preliminary data.</text>
</comment>
<feature type="compositionally biased region" description="Low complexity" evidence="1">
    <location>
        <begin position="11"/>
        <end position="24"/>
    </location>
</feature>
<dbReference type="AlphaFoldDB" id="A0AA38UKN5"/>
<feature type="compositionally biased region" description="Polar residues" evidence="1">
    <location>
        <begin position="297"/>
        <end position="306"/>
    </location>
</feature>